<comment type="caution">
    <text evidence="20">The sequence shown here is derived from an EMBL/GenBank/DDBJ whole genome shotgun (WGS) entry which is preliminary data.</text>
</comment>
<dbReference type="GO" id="GO:0015979">
    <property type="term" value="P:photosynthesis"/>
    <property type="evidence" value="ECO:0007669"/>
    <property type="project" value="UniProtKB-UniRule"/>
</dbReference>
<evidence type="ECO:0000256" key="12">
    <source>
        <dbReference type="ARBA" id="ARBA00022989"/>
    </source>
</evidence>
<comment type="cofactor">
    <cofactor evidence="17 18">
        <name>heme</name>
        <dbReference type="ChEBI" id="CHEBI:30413"/>
    </cofactor>
    <text evidence="17 18">Binds 1 heme group covalently.</text>
</comment>
<dbReference type="GO" id="GO:0005506">
    <property type="term" value="F:iron ion binding"/>
    <property type="evidence" value="ECO:0007669"/>
    <property type="project" value="InterPro"/>
</dbReference>
<dbReference type="FunFam" id="2.60.40.830:FF:000001">
    <property type="entry name" value="Cytochrome f"/>
    <property type="match status" value="1"/>
</dbReference>
<dbReference type="Proteomes" id="UP000240206">
    <property type="component" value="Unassembled WGS sequence"/>
</dbReference>
<evidence type="ECO:0000256" key="9">
    <source>
        <dbReference type="ARBA" id="ARBA00022723"/>
    </source>
</evidence>
<dbReference type="InterPro" id="IPR024094">
    <property type="entry name" value="Cyt_f_lg_dom"/>
</dbReference>
<accession>A0A2P7EF24</accession>
<feature type="binding site" description="covalent" evidence="17 18">
    <location>
        <position position="48"/>
    </location>
    <ligand>
        <name>heme</name>
        <dbReference type="ChEBI" id="CHEBI:30413"/>
    </ligand>
</feature>
<evidence type="ECO:0000256" key="2">
    <source>
        <dbReference type="ARBA" id="ARBA00004376"/>
    </source>
</evidence>
<keyword evidence="11 17" id="KW-0249">Electron transport</keyword>
<dbReference type="GO" id="GO:0031676">
    <property type="term" value="C:plasma membrane-derived thylakoid membrane"/>
    <property type="evidence" value="ECO:0007669"/>
    <property type="project" value="UniProtKB-SubCell"/>
</dbReference>
<dbReference type="InterPro" id="IPR011054">
    <property type="entry name" value="Rudment_hybrid_motif"/>
</dbReference>
<evidence type="ECO:0000256" key="1">
    <source>
        <dbReference type="ARBA" id="ARBA00003068"/>
    </source>
</evidence>
<keyword evidence="5 17" id="KW-0813">Transport</keyword>
<evidence type="ECO:0000256" key="16">
    <source>
        <dbReference type="ARBA" id="ARBA00025834"/>
    </source>
</evidence>
<evidence type="ECO:0000313" key="20">
    <source>
        <dbReference type="EMBL" id="PSI01729.1"/>
    </source>
</evidence>
<keyword evidence="13 17" id="KW-0408">Iron</keyword>
<dbReference type="SUPFAM" id="SSF49441">
    <property type="entry name" value="Cytochrome f, large domain"/>
    <property type="match status" value="1"/>
</dbReference>
<dbReference type="PROSITE" id="PS51010">
    <property type="entry name" value="CYTF"/>
    <property type="match status" value="1"/>
</dbReference>
<keyword evidence="6 17" id="KW-0602">Photosynthesis</keyword>
<keyword evidence="15 17" id="KW-0472">Membrane</keyword>
<dbReference type="PANTHER" id="PTHR33288">
    <property type="match status" value="1"/>
</dbReference>
<evidence type="ECO:0000256" key="6">
    <source>
        <dbReference type="ARBA" id="ARBA00022531"/>
    </source>
</evidence>
<sequence precursor="true">MRRSLSLLLSSLLMVISLLVAPQASWAYPFWAQQNYDNPREATGKIVCANCHLAKKLTQVEVPQAVMPNTVFKAVVKIPYDTAVQQVAADGSRSGLNVGAVVMLPDGFVIAPQDRLTEELKEETKGVYYTQYSDSQPNILLVGPLPGDEHREIVFPILSPDPATDSSIHFGKYQLHIGGNRGRGQVYPTGEKSNNGAFNASVSGQVSAISSNDKGGSTVSISAADGSSVDEVIPAGPELLIKVGDSVTAGVPLTSDPNVGGFGQIDAEVVLQNPVRIYGLLAFLAAVAIAQIMLVLKKRQIEKVQAAEGV</sequence>
<dbReference type="InterPro" id="IPR002325">
    <property type="entry name" value="Cyt_f"/>
</dbReference>
<dbReference type="Pfam" id="PF16639">
    <property type="entry name" value="Apocytochr_F_N"/>
    <property type="match status" value="1"/>
</dbReference>
<evidence type="ECO:0000256" key="11">
    <source>
        <dbReference type="ARBA" id="ARBA00022982"/>
    </source>
</evidence>
<feature type="domain" description="Cytochrome f large" evidence="19">
    <location>
        <begin position="28"/>
        <end position="182"/>
    </location>
</feature>
<evidence type="ECO:0000256" key="7">
    <source>
        <dbReference type="ARBA" id="ARBA00022617"/>
    </source>
</evidence>
<keyword evidence="14 17" id="KW-0793">Thylakoid</keyword>
<dbReference type="STRING" id="1910958.BTM30_06610"/>
<evidence type="ECO:0000313" key="21">
    <source>
        <dbReference type="Proteomes" id="UP000240206"/>
    </source>
</evidence>
<dbReference type="InterPro" id="IPR024058">
    <property type="entry name" value="Cyt-f_TM"/>
</dbReference>
<dbReference type="EMBL" id="PXVC01000021">
    <property type="protein sequence ID" value="PSI01729.1"/>
    <property type="molecule type" value="Genomic_DNA"/>
</dbReference>
<dbReference type="NCBIfam" id="NF002736">
    <property type="entry name" value="PRK02693.1"/>
    <property type="match status" value="1"/>
</dbReference>
<dbReference type="Gene3D" id="1.20.5.700">
    <property type="entry name" value="Single helix bin"/>
    <property type="match status" value="1"/>
</dbReference>
<feature type="binding site" description="axial binding residue" evidence="17 18">
    <location>
        <position position="52"/>
    </location>
    <ligand>
        <name>heme</name>
        <dbReference type="ChEBI" id="CHEBI:30413"/>
    </ligand>
    <ligandPart>
        <name>Fe</name>
        <dbReference type="ChEBI" id="CHEBI:18248"/>
    </ligandPart>
</feature>
<evidence type="ECO:0000256" key="13">
    <source>
        <dbReference type="ARBA" id="ARBA00023004"/>
    </source>
</evidence>
<dbReference type="GO" id="GO:0020037">
    <property type="term" value="F:heme binding"/>
    <property type="evidence" value="ECO:0007669"/>
    <property type="project" value="InterPro"/>
</dbReference>
<keyword evidence="10 17" id="KW-0732">Signal</keyword>
<feature type="chain" id="PRO_5015206610" description="Cytochrome f" evidence="17">
    <location>
        <begin position="28"/>
        <end position="310"/>
    </location>
</feature>
<dbReference type="PRINTS" id="PR00610">
    <property type="entry name" value="CYTOCHROMEF"/>
</dbReference>
<keyword evidence="8 17" id="KW-0812">Transmembrane</keyword>
<evidence type="ECO:0000256" key="15">
    <source>
        <dbReference type="ARBA" id="ARBA00023136"/>
    </source>
</evidence>
<feature type="transmembrane region" description="Helical" evidence="17">
    <location>
        <begin position="277"/>
        <end position="296"/>
    </location>
</feature>
<dbReference type="RefSeq" id="WP_106499826.1">
    <property type="nucleotide sequence ID" value="NZ_PXVC01000021.1"/>
</dbReference>
<evidence type="ECO:0000256" key="4">
    <source>
        <dbReference type="ARBA" id="ARBA00013528"/>
    </source>
</evidence>
<dbReference type="SUPFAM" id="SSF103431">
    <property type="entry name" value="Cytochrome f subunit of the cytochrome b6f complex, transmembrane anchor"/>
    <property type="match status" value="1"/>
</dbReference>
<feature type="binding site" description="axial binding residue" evidence="17 18">
    <location>
        <position position="28"/>
    </location>
    <ligand>
        <name>heme</name>
        <dbReference type="ChEBI" id="CHEBI:30413"/>
    </ligand>
    <ligandPart>
        <name>Fe</name>
        <dbReference type="ChEBI" id="CHEBI:18248"/>
    </ligandPart>
</feature>
<keyword evidence="12 17" id="KW-1133">Transmembrane helix</keyword>
<evidence type="ECO:0000256" key="3">
    <source>
        <dbReference type="ARBA" id="ARBA00008923"/>
    </source>
</evidence>
<evidence type="ECO:0000256" key="14">
    <source>
        <dbReference type="ARBA" id="ARBA00023078"/>
    </source>
</evidence>
<keyword evidence="9 17" id="KW-0479">Metal-binding</keyword>
<proteinExistence type="inferred from homology"/>
<comment type="function">
    <text evidence="1 17">Component of the cytochrome b6-f complex, which mediates electron transfer between photosystem II (PSII) and photosystem I (PSI), cyclic electron flow around PSI, and state transitions.</text>
</comment>
<evidence type="ECO:0000256" key="10">
    <source>
        <dbReference type="ARBA" id="ARBA00022729"/>
    </source>
</evidence>
<organism evidence="20 21">
    <name type="scientific">Synechococcus lacustris str. Tous</name>
    <dbReference type="NCBI Taxonomy" id="1910958"/>
    <lineage>
        <taxon>Bacteria</taxon>
        <taxon>Bacillati</taxon>
        <taxon>Cyanobacteriota</taxon>
        <taxon>Cyanophyceae</taxon>
        <taxon>Synechococcales</taxon>
        <taxon>Synechococcaceae</taxon>
        <taxon>Synechococcus</taxon>
    </lineage>
</organism>
<dbReference type="HAMAP" id="MF_00610">
    <property type="entry name" value="Cytb6_f_cytF"/>
    <property type="match status" value="1"/>
</dbReference>
<keyword evidence="21" id="KW-1185">Reference proteome</keyword>
<comment type="subunit">
    <text evidence="16 17">The 4 large subunits of the cytochrome b6-f complex are cytochrome b6, subunit IV (17 kDa polypeptide, PetD), cytochrome f and the Rieske protein, while the 4 small subunits are PetG, PetL, PetM and PetN. The complex functions as a dimer.</text>
</comment>
<dbReference type="InterPro" id="IPR036826">
    <property type="entry name" value="Cyt_f_lg_dom_sf"/>
</dbReference>
<dbReference type="GO" id="GO:0009055">
    <property type="term" value="F:electron transfer activity"/>
    <property type="evidence" value="ECO:0007669"/>
    <property type="project" value="UniProtKB-UniRule"/>
</dbReference>
<dbReference type="Pfam" id="PF01333">
    <property type="entry name" value="Apocytochr_F_C"/>
    <property type="match status" value="1"/>
</dbReference>
<gene>
    <name evidence="17" type="primary">petA</name>
    <name evidence="20" type="ORF">C7K08_06460</name>
</gene>
<name>A0A2P7EF24_9SYNE</name>
<feature type="binding site" description="covalent" evidence="17 18">
    <location>
        <position position="51"/>
    </location>
    <ligand>
        <name>heme</name>
        <dbReference type="ChEBI" id="CHEBI:30413"/>
    </ligand>
</feature>
<evidence type="ECO:0000256" key="18">
    <source>
        <dbReference type="PIRSR" id="PIRSR602325-50"/>
    </source>
</evidence>
<evidence type="ECO:0000259" key="19">
    <source>
        <dbReference type="Pfam" id="PF16639"/>
    </source>
</evidence>
<evidence type="ECO:0000256" key="5">
    <source>
        <dbReference type="ARBA" id="ARBA00022448"/>
    </source>
</evidence>
<evidence type="ECO:0000256" key="17">
    <source>
        <dbReference type="HAMAP-Rule" id="MF_00610"/>
    </source>
</evidence>
<protein>
    <recommendedName>
        <fullName evidence="4 17">Cytochrome f</fullName>
    </recommendedName>
</protein>
<comment type="subcellular location">
    <subcellularLocation>
        <location evidence="2 17">Cellular thylakoid membrane</location>
        <topology evidence="2 17">Single-pass membrane protein</topology>
    </subcellularLocation>
</comment>
<evidence type="ECO:0000256" key="8">
    <source>
        <dbReference type="ARBA" id="ARBA00022692"/>
    </source>
</evidence>
<dbReference type="Gene3D" id="2.60.40.830">
    <property type="entry name" value="Cytochrome f large domain"/>
    <property type="match status" value="1"/>
</dbReference>
<dbReference type="AlphaFoldDB" id="A0A2P7EF24"/>
<dbReference type="Gene3D" id="2.40.50.100">
    <property type="match status" value="1"/>
</dbReference>
<dbReference type="PANTHER" id="PTHR33288:SF10">
    <property type="entry name" value="CYTOCHROME F"/>
    <property type="match status" value="1"/>
</dbReference>
<feature type="signal peptide" evidence="17">
    <location>
        <begin position="1"/>
        <end position="27"/>
    </location>
</feature>
<keyword evidence="7 17" id="KW-0349">Heme</keyword>
<dbReference type="SUPFAM" id="SSF51246">
    <property type="entry name" value="Rudiment single hybrid motif"/>
    <property type="match status" value="1"/>
</dbReference>
<comment type="similarity">
    <text evidence="3 17">Belongs to the cytochrome f family.</text>
</comment>
<reference evidence="21" key="1">
    <citation type="submission" date="2018-03" db="EMBL/GenBank/DDBJ databases">
        <title>Ecological and genomic features of two cosmopolitan and abundant freshwater picocyanobacteria.</title>
        <authorList>
            <person name="Cabello-Yeves P.J."/>
            <person name="Picazo A."/>
            <person name="Camacho A."/>
            <person name="Callieri C."/>
            <person name="Rosselli R."/>
            <person name="Roda-Garcia J."/>
            <person name="Coutinho F.H."/>
            <person name="Rodriguez-Valera F."/>
        </authorList>
    </citation>
    <scope>NUCLEOTIDE SEQUENCE [LARGE SCALE GENOMIC DNA]</scope>
    <source>
        <strain evidence="21">Tous</strain>
    </source>
</reference>